<sequence length="227" mass="25994">MNEETNSYRLPLIGDKAPEFTVLTTQGTINFPEDFKGKWVLFFSHPSDFTPVCTTEFMTLASMEDSFKEMNTQLIGLSVDSLYSHIAWLRKIEELEWNGISKPKINFPIIADLNMKVSTKYGMLQPNVSSTQAVRAVFIIDPESVIRAIIYYPLTTGRNFEEIRRAIIALQKADAEHCSTPANWITGKDVIIPTPTTCEEAERYMANPSDTEYSLDWFLRFRKESKK</sequence>
<keyword evidence="6 9" id="KW-0676">Redox-active center</keyword>
<dbReference type="EC" id="1.11.1.24" evidence="9"/>
<evidence type="ECO:0000313" key="12">
    <source>
        <dbReference type="EMBL" id="TCO84689.1"/>
    </source>
</evidence>
<dbReference type="SUPFAM" id="SSF52833">
    <property type="entry name" value="Thioredoxin-like"/>
    <property type="match status" value="1"/>
</dbReference>
<comment type="function">
    <text evidence="8 9">Thiol-specific peroxidase that catalyzes the reduction of hydrogen peroxide and organic hydroperoxides to water and alcohols, respectively. Plays a role in cell protection against oxidative stress by detoxifying peroxides.</text>
</comment>
<dbReference type="Gene3D" id="3.40.30.10">
    <property type="entry name" value="Glutaredoxin"/>
    <property type="match status" value="1"/>
</dbReference>
<comment type="subunit">
    <text evidence="9">Homodecamer. Pentamer of dimers that assemble into a ring structure.</text>
</comment>
<dbReference type="RefSeq" id="WP_132091446.1">
    <property type="nucleotide sequence ID" value="NZ_JANKAQ010000021.1"/>
</dbReference>
<gene>
    <name evidence="12" type="ORF">EV212_106118</name>
</gene>
<dbReference type="GO" id="GO:0045454">
    <property type="term" value="P:cell redox homeostasis"/>
    <property type="evidence" value="ECO:0007669"/>
    <property type="project" value="TreeGrafter"/>
</dbReference>
<dbReference type="GO" id="GO:0033554">
    <property type="term" value="P:cellular response to stress"/>
    <property type="evidence" value="ECO:0007669"/>
    <property type="project" value="TreeGrafter"/>
</dbReference>
<dbReference type="AlphaFoldDB" id="A0A4R2LCB4"/>
<evidence type="ECO:0000256" key="7">
    <source>
        <dbReference type="ARBA" id="ARBA00025719"/>
    </source>
</evidence>
<dbReference type="Proteomes" id="UP000295711">
    <property type="component" value="Unassembled WGS sequence"/>
</dbReference>
<dbReference type="PANTHER" id="PTHR10681:SF128">
    <property type="entry name" value="THIOREDOXIN-DEPENDENT PEROXIDE REDUCTASE, MITOCHONDRIAL"/>
    <property type="match status" value="1"/>
</dbReference>
<dbReference type="FunFam" id="3.40.30.10:FF:000011">
    <property type="entry name" value="Peroxiredoxin PRX1"/>
    <property type="match status" value="1"/>
</dbReference>
<evidence type="ECO:0000256" key="10">
    <source>
        <dbReference type="PIRSR" id="PIRSR000239-1"/>
    </source>
</evidence>
<dbReference type="GO" id="GO:0008379">
    <property type="term" value="F:thioredoxin peroxidase activity"/>
    <property type="evidence" value="ECO:0007669"/>
    <property type="project" value="TreeGrafter"/>
</dbReference>
<dbReference type="InterPro" id="IPR013766">
    <property type="entry name" value="Thioredoxin_domain"/>
</dbReference>
<comment type="catalytic activity">
    <reaction evidence="9">
        <text>a hydroperoxide + [thioredoxin]-dithiol = an alcohol + [thioredoxin]-disulfide + H2O</text>
        <dbReference type="Rhea" id="RHEA:62620"/>
        <dbReference type="Rhea" id="RHEA-COMP:10698"/>
        <dbReference type="Rhea" id="RHEA-COMP:10700"/>
        <dbReference type="ChEBI" id="CHEBI:15377"/>
        <dbReference type="ChEBI" id="CHEBI:29950"/>
        <dbReference type="ChEBI" id="CHEBI:30879"/>
        <dbReference type="ChEBI" id="CHEBI:35924"/>
        <dbReference type="ChEBI" id="CHEBI:50058"/>
        <dbReference type="EC" id="1.11.1.24"/>
    </reaction>
</comment>
<name>A0A4R2LCB4_9FIRM</name>
<comment type="miscellaneous">
    <text evidence="9">The active site is a conserved redox-active cysteine residue, the peroxidatic cysteine (C(P)), which makes the nucleophilic attack on the peroxide substrate. The peroxide oxidizes the C(P)-SH to cysteine sulfenic acid (C(P)-SOH), which then reacts with another cysteine residue, the resolving cysteine (C(R)), to form a disulfide bridge. The disulfide is subsequently reduced by an appropriate electron donor to complete the catalytic cycle. In this 1-Cys peroxiredoxin, no C(R) is present and C(P) instead forms a disulfide with a cysteine from another protein or with a small thiol molecule.</text>
</comment>
<evidence type="ECO:0000256" key="8">
    <source>
        <dbReference type="ARBA" id="ARBA00037420"/>
    </source>
</evidence>
<dbReference type="GO" id="GO:0005829">
    <property type="term" value="C:cytosol"/>
    <property type="evidence" value="ECO:0007669"/>
    <property type="project" value="TreeGrafter"/>
</dbReference>
<evidence type="ECO:0000313" key="13">
    <source>
        <dbReference type="Proteomes" id="UP000295711"/>
    </source>
</evidence>
<dbReference type="NCBIfam" id="NF009668">
    <property type="entry name" value="PRK13189.1"/>
    <property type="match status" value="1"/>
</dbReference>
<keyword evidence="3 9" id="KW-0575">Peroxidase</keyword>
<comment type="caution">
    <text evidence="9">Lacks conserved residue(s) required for the propagation of feature annotation.</text>
</comment>
<feature type="active site" description="Cysteine sulfenic acid (-SOH) intermediate" evidence="9">
    <location>
        <position position="53"/>
    </location>
</feature>
<dbReference type="Pfam" id="PF00578">
    <property type="entry name" value="AhpC-TSA"/>
    <property type="match status" value="1"/>
</dbReference>
<keyword evidence="4 9" id="KW-0049">Antioxidant</keyword>
<keyword evidence="13" id="KW-1185">Reference proteome</keyword>
<feature type="active site" description="Cysteine sulfenic acid (-SOH) intermediate; for peroxidase activity" evidence="10">
    <location>
        <position position="53"/>
    </location>
</feature>
<feature type="binding site" evidence="9">
    <location>
        <position position="135"/>
    </location>
    <ligand>
        <name>substrate</name>
    </ligand>
</feature>
<dbReference type="InterPro" id="IPR050217">
    <property type="entry name" value="Peroxiredoxin"/>
</dbReference>
<dbReference type="GO" id="GO:0042744">
    <property type="term" value="P:hydrogen peroxide catabolic process"/>
    <property type="evidence" value="ECO:0007669"/>
    <property type="project" value="TreeGrafter"/>
</dbReference>
<keyword evidence="2 9" id="KW-0963">Cytoplasm</keyword>
<proteinExistence type="inferred from homology"/>
<protein>
    <recommendedName>
        <fullName evidence="9">Peroxiredoxin</fullName>
        <ecNumber evidence="9">1.11.1.24</ecNumber>
    </recommendedName>
    <alternativeName>
        <fullName evidence="9">Thioredoxin-dependent peroxiredoxin</fullName>
    </alternativeName>
</protein>
<dbReference type="OrthoDB" id="9812811at2"/>
<comment type="similarity">
    <text evidence="1">Belongs to the peroxiredoxin family. AhpC/Prx1 subfamily.</text>
</comment>
<evidence type="ECO:0000256" key="4">
    <source>
        <dbReference type="ARBA" id="ARBA00022862"/>
    </source>
</evidence>
<reference evidence="12 13" key="1">
    <citation type="submission" date="2019-03" db="EMBL/GenBank/DDBJ databases">
        <title>Genomic Encyclopedia of Type Strains, Phase IV (KMG-IV): sequencing the most valuable type-strain genomes for metagenomic binning, comparative biology and taxonomic classification.</title>
        <authorList>
            <person name="Goeker M."/>
        </authorList>
    </citation>
    <scope>NUCLEOTIDE SEQUENCE [LARGE SCALE GENOMIC DNA]</scope>
    <source>
        <strain evidence="12 13">DSM 28559</strain>
    </source>
</reference>
<dbReference type="Gene3D" id="3.30.1020.10">
    <property type="entry name" value="Antioxidant, Horf6, Chain A, domain2"/>
    <property type="match status" value="1"/>
</dbReference>
<accession>A0A4R2LCB4</accession>
<dbReference type="InterPro" id="IPR045020">
    <property type="entry name" value="PRX_1cys"/>
</dbReference>
<comment type="caution">
    <text evidence="12">The sequence shown here is derived from an EMBL/GenBank/DDBJ whole genome shotgun (WGS) entry which is preliminary data.</text>
</comment>
<evidence type="ECO:0000256" key="1">
    <source>
        <dbReference type="ARBA" id="ARBA00009796"/>
    </source>
</evidence>
<comment type="similarity">
    <text evidence="7 9">Belongs to the peroxiredoxin family. Prx6 subfamily.</text>
</comment>
<comment type="subcellular location">
    <subcellularLocation>
        <location evidence="9">Cytoplasm</location>
    </subcellularLocation>
</comment>
<evidence type="ECO:0000256" key="5">
    <source>
        <dbReference type="ARBA" id="ARBA00023002"/>
    </source>
</evidence>
<dbReference type="PROSITE" id="PS51352">
    <property type="entry name" value="THIOREDOXIN_2"/>
    <property type="match status" value="1"/>
</dbReference>
<dbReference type="CDD" id="cd03016">
    <property type="entry name" value="PRX_1cys"/>
    <property type="match status" value="1"/>
</dbReference>
<dbReference type="Pfam" id="PF10417">
    <property type="entry name" value="1-cysPrx_C"/>
    <property type="match status" value="1"/>
</dbReference>
<organism evidence="12 13">
    <name type="scientific">Frisingicoccus caecimuris</name>
    <dbReference type="NCBI Taxonomy" id="1796636"/>
    <lineage>
        <taxon>Bacteria</taxon>
        <taxon>Bacillati</taxon>
        <taxon>Bacillota</taxon>
        <taxon>Clostridia</taxon>
        <taxon>Lachnospirales</taxon>
        <taxon>Lachnospiraceae</taxon>
        <taxon>Frisingicoccus</taxon>
    </lineage>
</organism>
<dbReference type="PANTHER" id="PTHR10681">
    <property type="entry name" value="THIOREDOXIN PEROXIDASE"/>
    <property type="match status" value="1"/>
</dbReference>
<keyword evidence="5 9" id="KW-0560">Oxidoreductase</keyword>
<evidence type="ECO:0000256" key="6">
    <source>
        <dbReference type="ARBA" id="ARBA00023284"/>
    </source>
</evidence>
<dbReference type="InterPro" id="IPR022915">
    <property type="entry name" value="Peroxiredoxin_TDXH"/>
</dbReference>
<evidence type="ECO:0000256" key="3">
    <source>
        <dbReference type="ARBA" id="ARBA00022559"/>
    </source>
</evidence>
<dbReference type="InterPro" id="IPR024706">
    <property type="entry name" value="Peroxiredoxin_AhpC-typ"/>
</dbReference>
<dbReference type="InterPro" id="IPR000866">
    <property type="entry name" value="AhpC/TSA"/>
</dbReference>
<evidence type="ECO:0000256" key="2">
    <source>
        <dbReference type="ARBA" id="ARBA00022490"/>
    </source>
</evidence>
<feature type="domain" description="Thioredoxin" evidence="11">
    <location>
        <begin position="11"/>
        <end position="172"/>
    </location>
</feature>
<dbReference type="InterPro" id="IPR036249">
    <property type="entry name" value="Thioredoxin-like_sf"/>
</dbReference>
<dbReference type="InterPro" id="IPR019479">
    <property type="entry name" value="Peroxiredoxin_C"/>
</dbReference>
<evidence type="ECO:0000259" key="11">
    <source>
        <dbReference type="PROSITE" id="PS51352"/>
    </source>
</evidence>
<dbReference type="GO" id="GO:0006979">
    <property type="term" value="P:response to oxidative stress"/>
    <property type="evidence" value="ECO:0007669"/>
    <property type="project" value="TreeGrafter"/>
</dbReference>
<dbReference type="PIRSF" id="PIRSF000239">
    <property type="entry name" value="AHPC"/>
    <property type="match status" value="1"/>
</dbReference>
<evidence type="ECO:0000256" key="9">
    <source>
        <dbReference type="HAMAP-Rule" id="MF_00401"/>
    </source>
</evidence>
<dbReference type="HAMAP" id="MF_00401">
    <property type="entry name" value="Peroxiredoxin"/>
    <property type="match status" value="1"/>
</dbReference>
<dbReference type="EMBL" id="SLXA01000006">
    <property type="protein sequence ID" value="TCO84689.1"/>
    <property type="molecule type" value="Genomic_DNA"/>
</dbReference>